<evidence type="ECO:0000313" key="5">
    <source>
        <dbReference type="Proteomes" id="UP000249300"/>
    </source>
</evidence>
<keyword evidence="2 4" id="KW-0378">Hydrolase</keyword>
<comment type="similarity">
    <text evidence="2">Belongs to the peptidase S26 family.</text>
</comment>
<dbReference type="AlphaFoldDB" id="A0A0A2FSW9"/>
<dbReference type="InterPro" id="IPR036286">
    <property type="entry name" value="LexA/Signal_pep-like_sf"/>
</dbReference>
<dbReference type="STRING" id="393921.HQ45_00575"/>
<comment type="catalytic activity">
    <reaction evidence="2">
        <text>Cleavage of hydrophobic, N-terminal signal or leader sequences from secreted and periplasmic proteins.</text>
        <dbReference type="EC" id="3.4.21.89"/>
    </reaction>
</comment>
<dbReference type="InterPro" id="IPR000223">
    <property type="entry name" value="Pept_S26A_signal_pept_1"/>
</dbReference>
<reference evidence="4 5" key="1">
    <citation type="submission" date="2018-06" db="EMBL/GenBank/DDBJ databases">
        <authorList>
            <consortium name="Pathogen Informatics"/>
            <person name="Doyle S."/>
        </authorList>
    </citation>
    <scope>NUCLEOTIDE SEQUENCE [LARGE SCALE GENOMIC DNA]</scope>
    <source>
        <strain evidence="4 5">NCTC12858</strain>
    </source>
</reference>
<dbReference type="SUPFAM" id="SSF51306">
    <property type="entry name" value="LexA/Signal peptidase"/>
    <property type="match status" value="1"/>
</dbReference>
<dbReference type="RefSeq" id="WP_023938054.1">
    <property type="nucleotide sequence ID" value="NZ_FUXH01000016.1"/>
</dbReference>
<gene>
    <name evidence="4" type="primary">spsB</name>
    <name evidence="4" type="ORF">NCTC12858_00795</name>
</gene>
<evidence type="ECO:0000256" key="1">
    <source>
        <dbReference type="ARBA" id="ARBA00019232"/>
    </source>
</evidence>
<dbReference type="EMBL" id="LS483447">
    <property type="protein sequence ID" value="SQH72959.1"/>
    <property type="molecule type" value="Genomic_DNA"/>
</dbReference>
<keyword evidence="2" id="KW-0645">Protease</keyword>
<feature type="transmembrane region" description="Helical" evidence="2">
    <location>
        <begin position="13"/>
        <end position="33"/>
    </location>
</feature>
<organism evidence="4 5">
    <name type="scientific">Porphyromonas crevioricanis</name>
    <dbReference type="NCBI Taxonomy" id="393921"/>
    <lineage>
        <taxon>Bacteria</taxon>
        <taxon>Pseudomonadati</taxon>
        <taxon>Bacteroidota</taxon>
        <taxon>Bacteroidia</taxon>
        <taxon>Bacteroidales</taxon>
        <taxon>Porphyromonadaceae</taxon>
        <taxon>Porphyromonas</taxon>
    </lineage>
</organism>
<dbReference type="Gene3D" id="2.10.109.10">
    <property type="entry name" value="Umud Fragment, subunit A"/>
    <property type="match status" value="1"/>
</dbReference>
<dbReference type="KEGG" id="pcre:NCTC12858_00795"/>
<evidence type="ECO:0000256" key="2">
    <source>
        <dbReference type="RuleBase" id="RU362042"/>
    </source>
</evidence>
<dbReference type="GO" id="GO:0006465">
    <property type="term" value="P:signal peptide processing"/>
    <property type="evidence" value="ECO:0007669"/>
    <property type="project" value="InterPro"/>
</dbReference>
<dbReference type="GO" id="GO:0009003">
    <property type="term" value="F:signal peptidase activity"/>
    <property type="evidence" value="ECO:0007669"/>
    <property type="project" value="UniProtKB-EC"/>
</dbReference>
<dbReference type="GO" id="GO:0004252">
    <property type="term" value="F:serine-type endopeptidase activity"/>
    <property type="evidence" value="ECO:0007669"/>
    <property type="project" value="InterPro"/>
</dbReference>
<feature type="domain" description="Peptidase S26" evidence="3">
    <location>
        <begin position="11"/>
        <end position="204"/>
    </location>
</feature>
<dbReference type="InterPro" id="IPR019533">
    <property type="entry name" value="Peptidase_S26"/>
</dbReference>
<dbReference type="Proteomes" id="UP000249300">
    <property type="component" value="Chromosome 1"/>
</dbReference>
<name>A0A0A2FSW9_9PORP</name>
<comment type="subcellular location">
    <subcellularLocation>
        <location evidence="2">Membrane</location>
        <topology evidence="2">Single-pass type II membrane protein</topology>
    </subcellularLocation>
</comment>
<sequence length="210" mass="23529">MDAQAKRNLLLRWILPASIALLVLLLIRLFIIFPIRIGGDTMPAPYILGRIAWVSRVHTPLPGRVVLFHAHGYTADSSHPLQVVGRVVAAPGDKLYVDPAGLYINGRELPNHISQQMRYHLQLPHKGEEILLNEVNLVAYREAIHQELGTRASFSSGALFVDGHRVSSYVFLRSYYWILADKVSSGPDSRHIGIVSDKDVQGVFIWPSEH</sequence>
<dbReference type="GO" id="GO:0016020">
    <property type="term" value="C:membrane"/>
    <property type="evidence" value="ECO:0007669"/>
    <property type="project" value="UniProtKB-SubCell"/>
</dbReference>
<dbReference type="OrthoDB" id="9802919at2"/>
<dbReference type="eggNOG" id="COG0681">
    <property type="taxonomic scope" value="Bacteria"/>
</dbReference>
<keyword evidence="2" id="KW-0472">Membrane</keyword>
<keyword evidence="2" id="KW-0812">Transmembrane</keyword>
<keyword evidence="2" id="KW-1133">Transmembrane helix</keyword>
<dbReference type="EC" id="3.4.21.89" evidence="2"/>
<accession>A0A0A2FSW9</accession>
<dbReference type="NCBIfam" id="TIGR02227">
    <property type="entry name" value="sigpep_I_bact"/>
    <property type="match status" value="1"/>
</dbReference>
<keyword evidence="5" id="KW-1185">Reference proteome</keyword>
<evidence type="ECO:0000259" key="3">
    <source>
        <dbReference type="Pfam" id="PF10502"/>
    </source>
</evidence>
<dbReference type="Pfam" id="PF10502">
    <property type="entry name" value="Peptidase_S26"/>
    <property type="match status" value="1"/>
</dbReference>
<protein>
    <recommendedName>
        <fullName evidence="1 2">Signal peptidase I</fullName>
        <ecNumber evidence="2">3.4.21.89</ecNumber>
    </recommendedName>
</protein>
<evidence type="ECO:0000313" key="4">
    <source>
        <dbReference type="EMBL" id="SQH72959.1"/>
    </source>
</evidence>
<proteinExistence type="inferred from homology"/>